<dbReference type="OrthoDB" id="331263at2759"/>
<feature type="signal peptide" evidence="1">
    <location>
        <begin position="1"/>
        <end position="21"/>
    </location>
</feature>
<gene>
    <name evidence="2" type="ORF">BB560_003493</name>
</gene>
<feature type="chain" id="PRO_5015607670" description="GPI transamidase component PIG-T" evidence="1">
    <location>
        <begin position="22"/>
        <end position="543"/>
    </location>
</feature>
<organism evidence="2 3">
    <name type="scientific">Smittium megazygosporum</name>
    <dbReference type="NCBI Taxonomy" id="133381"/>
    <lineage>
        <taxon>Eukaryota</taxon>
        <taxon>Fungi</taxon>
        <taxon>Fungi incertae sedis</taxon>
        <taxon>Zoopagomycota</taxon>
        <taxon>Kickxellomycotina</taxon>
        <taxon>Harpellomycetes</taxon>
        <taxon>Harpellales</taxon>
        <taxon>Legeriomycetaceae</taxon>
        <taxon>Smittium</taxon>
    </lineage>
</organism>
<dbReference type="Pfam" id="PF04113">
    <property type="entry name" value="Gpi16"/>
    <property type="match status" value="2"/>
</dbReference>
<dbReference type="PANTHER" id="PTHR12959">
    <property type="entry name" value="GPI TRANSAMIDASE COMPONENT PIG-T-RELATED"/>
    <property type="match status" value="1"/>
</dbReference>
<feature type="non-terminal residue" evidence="2">
    <location>
        <position position="543"/>
    </location>
</feature>
<dbReference type="EMBL" id="MBFS01000630">
    <property type="protein sequence ID" value="PVV02064.1"/>
    <property type="molecule type" value="Genomic_DNA"/>
</dbReference>
<evidence type="ECO:0000256" key="1">
    <source>
        <dbReference type="SAM" id="SignalP"/>
    </source>
</evidence>
<dbReference type="InterPro" id="IPR007245">
    <property type="entry name" value="PIG-T"/>
</dbReference>
<comment type="caution">
    <text evidence="2">The sequence shown here is derived from an EMBL/GenBank/DDBJ whole genome shotgun (WGS) entry which is preliminary data.</text>
</comment>
<keyword evidence="3" id="KW-1185">Reference proteome</keyword>
<sequence length="543" mass="61348">MRIFYLIFLFNYLALKHSTSAGSIQQTQDEYHENLVIKPLKVCSRKRSLLDVLFHFEFLVTVKFDTTNSKIYQHYKFFPRQIGEMVQQHNVRSFELSFAQGTWFSEDWGYPPTDSALTGAKITGVVDELNDTENWIGLVNSLSGIYCASLNQASMENVVSSKSNFVGKNFDFFNDLNPDSKSYNTTTFIGFLPRENVCTENLTPFIKQLPCKNKAGIAQLLNPYKLFPSKYYSMSTYFSEHCEDGSQCNSKVWTFKQTVTTVLVAPYTSEISTENLFDRNMDTVCSIADSSKVWLLQEPGSDIAFDPNPLLNCKKSIDGDFTIFERSLLEENATKISLKTSKIHDTESDENNISKSPITVHRYVTGKPGVSGKIQIVVTNNFSESKSVSIFDTMPWYLQPYFHTLKIVSEVKSGIKKKIEPLSVSISPSVARTKPSAMELRLNLEPESKTVVTFDYEKSFIKLDEHPPDPNRGFNIEPTALTFNIDNDITEKNGSAESKAVPLSCTLSRIFGQTPVNNVCKVTVYSELFVAVLPTPDFSMPYN</sequence>
<evidence type="ECO:0000313" key="2">
    <source>
        <dbReference type="EMBL" id="PVV02064.1"/>
    </source>
</evidence>
<dbReference type="AlphaFoldDB" id="A0A2T9ZBU4"/>
<evidence type="ECO:0000313" key="3">
    <source>
        <dbReference type="Proteomes" id="UP000245609"/>
    </source>
</evidence>
<proteinExistence type="predicted"/>
<accession>A0A2T9ZBU4</accession>
<reference evidence="2 3" key="1">
    <citation type="journal article" date="2018" name="MBio">
        <title>Comparative Genomics Reveals the Core Gene Toolbox for the Fungus-Insect Symbiosis.</title>
        <authorList>
            <person name="Wang Y."/>
            <person name="Stata M."/>
            <person name="Wang W."/>
            <person name="Stajich J.E."/>
            <person name="White M.M."/>
            <person name="Moncalvo J.M."/>
        </authorList>
    </citation>
    <scope>NUCLEOTIDE SEQUENCE [LARGE SCALE GENOMIC DNA]</scope>
    <source>
        <strain evidence="2 3">SC-DP-2</strain>
    </source>
</reference>
<dbReference type="PANTHER" id="PTHR12959:SF11">
    <property type="entry name" value="GPI TRANSAMIDASE COMPONENT PIG-T"/>
    <property type="match status" value="1"/>
</dbReference>
<evidence type="ECO:0008006" key="4">
    <source>
        <dbReference type="Google" id="ProtNLM"/>
    </source>
</evidence>
<keyword evidence="1" id="KW-0732">Signal</keyword>
<dbReference type="GO" id="GO:0042765">
    <property type="term" value="C:GPI-anchor transamidase complex"/>
    <property type="evidence" value="ECO:0007669"/>
    <property type="project" value="InterPro"/>
</dbReference>
<dbReference type="STRING" id="133381.A0A2T9ZBU4"/>
<dbReference type="GO" id="GO:0016255">
    <property type="term" value="P:attachment of GPI anchor to protein"/>
    <property type="evidence" value="ECO:0007669"/>
    <property type="project" value="InterPro"/>
</dbReference>
<protein>
    <recommendedName>
        <fullName evidence="4">GPI transamidase component PIG-T</fullName>
    </recommendedName>
</protein>
<dbReference type="Proteomes" id="UP000245609">
    <property type="component" value="Unassembled WGS sequence"/>
</dbReference>
<name>A0A2T9ZBU4_9FUNG</name>